<keyword evidence="3" id="KW-1185">Reference proteome</keyword>
<dbReference type="PANTHER" id="PTHR31907">
    <property type="entry name" value="MLP-LIKE PROTEIN 423"/>
    <property type="match status" value="1"/>
</dbReference>
<dbReference type="Pfam" id="PF00407">
    <property type="entry name" value="Bet_v_1"/>
    <property type="match status" value="1"/>
</dbReference>
<dbReference type="InterPro" id="IPR023393">
    <property type="entry name" value="START-like_dom_sf"/>
</dbReference>
<dbReference type="SMART" id="SM01037">
    <property type="entry name" value="Bet_v_1"/>
    <property type="match status" value="1"/>
</dbReference>
<dbReference type="EMBL" id="JBCNJP010000008">
    <property type="protein sequence ID" value="KAK9074544.1"/>
    <property type="molecule type" value="Genomic_DNA"/>
</dbReference>
<accession>A0AAP0DNX2</accession>
<name>A0AAP0DNX2_9ASTR</name>
<dbReference type="AlphaFoldDB" id="A0AAP0DNX2"/>
<feature type="domain" description="Bet v I/Major latex protein" evidence="1">
    <location>
        <begin position="2"/>
        <end position="152"/>
    </location>
</feature>
<dbReference type="InterPro" id="IPR051761">
    <property type="entry name" value="MLP-like_ligand-binding"/>
</dbReference>
<proteinExistence type="predicted"/>
<organism evidence="2 3">
    <name type="scientific">Deinandra increscens subsp. villosa</name>
    <dbReference type="NCBI Taxonomy" id="3103831"/>
    <lineage>
        <taxon>Eukaryota</taxon>
        <taxon>Viridiplantae</taxon>
        <taxon>Streptophyta</taxon>
        <taxon>Embryophyta</taxon>
        <taxon>Tracheophyta</taxon>
        <taxon>Spermatophyta</taxon>
        <taxon>Magnoliopsida</taxon>
        <taxon>eudicotyledons</taxon>
        <taxon>Gunneridae</taxon>
        <taxon>Pentapetalae</taxon>
        <taxon>asterids</taxon>
        <taxon>campanulids</taxon>
        <taxon>Asterales</taxon>
        <taxon>Asteraceae</taxon>
        <taxon>Asteroideae</taxon>
        <taxon>Heliantheae alliance</taxon>
        <taxon>Madieae</taxon>
        <taxon>Madiinae</taxon>
        <taxon>Deinandra</taxon>
    </lineage>
</organism>
<gene>
    <name evidence="2" type="ORF">SSX86_007142</name>
</gene>
<evidence type="ECO:0000259" key="1">
    <source>
        <dbReference type="SMART" id="SM01037"/>
    </source>
</evidence>
<sequence length="152" mass="17384">MAVAGKMAMYVKINAGGDVLYDIVRNRPNDIASMLPDKVYSCELLEGEWGAVGSVICWNFSYDGKREIIKQQIEEVDEKTYKIVFNVLEARLVKNIYKSFKIIFNVEPKSDGKVAAVTFEFEKVNPKMPYPTAFLDYLWVVFKGVDEYNSTK</sequence>
<evidence type="ECO:0000313" key="2">
    <source>
        <dbReference type="EMBL" id="KAK9074544.1"/>
    </source>
</evidence>
<evidence type="ECO:0000313" key="3">
    <source>
        <dbReference type="Proteomes" id="UP001408789"/>
    </source>
</evidence>
<dbReference type="SUPFAM" id="SSF55961">
    <property type="entry name" value="Bet v1-like"/>
    <property type="match status" value="1"/>
</dbReference>
<dbReference type="GO" id="GO:0006952">
    <property type="term" value="P:defense response"/>
    <property type="evidence" value="ECO:0007669"/>
    <property type="project" value="InterPro"/>
</dbReference>
<dbReference type="Gene3D" id="3.30.530.20">
    <property type="match status" value="1"/>
</dbReference>
<dbReference type="Proteomes" id="UP001408789">
    <property type="component" value="Unassembled WGS sequence"/>
</dbReference>
<reference evidence="2 3" key="1">
    <citation type="submission" date="2024-04" db="EMBL/GenBank/DDBJ databases">
        <title>The reference genome of an endangered Asteraceae, Deinandra increscens subsp. villosa, native to the Central Coast of California.</title>
        <authorList>
            <person name="Guilliams M."/>
            <person name="Hasenstab-Lehman K."/>
            <person name="Meyer R."/>
            <person name="Mcevoy S."/>
        </authorList>
    </citation>
    <scope>NUCLEOTIDE SEQUENCE [LARGE SCALE GENOMIC DNA]</scope>
    <source>
        <tissue evidence="2">Leaf</tissue>
    </source>
</reference>
<protein>
    <recommendedName>
        <fullName evidence="1">Bet v I/Major latex protein domain-containing protein</fullName>
    </recommendedName>
</protein>
<dbReference type="InterPro" id="IPR000916">
    <property type="entry name" value="Bet_v_I/MLP"/>
</dbReference>
<comment type="caution">
    <text evidence="2">The sequence shown here is derived from an EMBL/GenBank/DDBJ whole genome shotgun (WGS) entry which is preliminary data.</text>
</comment>